<evidence type="ECO:0000313" key="1">
    <source>
        <dbReference type="EMBL" id="KZV93313.1"/>
    </source>
</evidence>
<sequence>MPPRRGRLKALLRKAGAFGRLALNVTNAVADVNPVLKGVTGGIIAVQRRYDISKDLLSDLQKVRKDGAELMEDIMLHLRIANLADNDILRGWCLELDVLAADLDSLPTPQWLHAEENSRAIMAARDEIQRIRNLLEHSKTRNAPNLLRAAADFTDLKDDLRSLNTKYVKVNCNCRLQPLIASW</sequence>
<organism evidence="1 2">
    <name type="scientific">Exidia glandulosa HHB12029</name>
    <dbReference type="NCBI Taxonomy" id="1314781"/>
    <lineage>
        <taxon>Eukaryota</taxon>
        <taxon>Fungi</taxon>
        <taxon>Dikarya</taxon>
        <taxon>Basidiomycota</taxon>
        <taxon>Agaricomycotina</taxon>
        <taxon>Agaricomycetes</taxon>
        <taxon>Auriculariales</taxon>
        <taxon>Exidiaceae</taxon>
        <taxon>Exidia</taxon>
    </lineage>
</organism>
<dbReference type="AlphaFoldDB" id="A0A165IF20"/>
<proteinExistence type="predicted"/>
<name>A0A165IF20_EXIGL</name>
<gene>
    <name evidence="1" type="ORF">EXIGLDRAFT_691853</name>
</gene>
<keyword evidence="2" id="KW-1185">Reference proteome</keyword>
<dbReference type="Proteomes" id="UP000077266">
    <property type="component" value="Unassembled WGS sequence"/>
</dbReference>
<dbReference type="EMBL" id="KV425992">
    <property type="protein sequence ID" value="KZV93313.1"/>
    <property type="molecule type" value="Genomic_DNA"/>
</dbReference>
<protein>
    <submittedName>
        <fullName evidence="1">Uncharacterized protein</fullName>
    </submittedName>
</protein>
<dbReference type="InParanoid" id="A0A165IF20"/>
<evidence type="ECO:0000313" key="2">
    <source>
        <dbReference type="Proteomes" id="UP000077266"/>
    </source>
</evidence>
<reference evidence="1 2" key="1">
    <citation type="journal article" date="2016" name="Mol. Biol. Evol.">
        <title>Comparative Genomics of Early-Diverging Mushroom-Forming Fungi Provides Insights into the Origins of Lignocellulose Decay Capabilities.</title>
        <authorList>
            <person name="Nagy L.G."/>
            <person name="Riley R."/>
            <person name="Tritt A."/>
            <person name="Adam C."/>
            <person name="Daum C."/>
            <person name="Floudas D."/>
            <person name="Sun H."/>
            <person name="Yadav J.S."/>
            <person name="Pangilinan J."/>
            <person name="Larsson K.H."/>
            <person name="Matsuura K."/>
            <person name="Barry K."/>
            <person name="Labutti K."/>
            <person name="Kuo R."/>
            <person name="Ohm R.A."/>
            <person name="Bhattacharya S.S."/>
            <person name="Shirouzu T."/>
            <person name="Yoshinaga Y."/>
            <person name="Martin F.M."/>
            <person name="Grigoriev I.V."/>
            <person name="Hibbett D.S."/>
        </authorList>
    </citation>
    <scope>NUCLEOTIDE SEQUENCE [LARGE SCALE GENOMIC DNA]</scope>
    <source>
        <strain evidence="1 2">HHB12029</strain>
    </source>
</reference>
<accession>A0A165IF20</accession>